<accession>A0A197K7N7</accession>
<evidence type="ECO:0000256" key="2">
    <source>
        <dbReference type="SAM" id="Phobius"/>
    </source>
</evidence>
<keyword evidence="2" id="KW-0472">Membrane</keyword>
<feature type="region of interest" description="Disordered" evidence="1">
    <location>
        <begin position="27"/>
        <end position="319"/>
    </location>
</feature>
<feature type="compositionally biased region" description="Basic residues" evidence="1">
    <location>
        <begin position="94"/>
        <end position="105"/>
    </location>
</feature>
<dbReference type="AlphaFoldDB" id="A0A197K7N7"/>
<gene>
    <name evidence="3" type="ORF">K457DRAFT_122700</name>
</gene>
<keyword evidence="2" id="KW-0812">Transmembrane</keyword>
<protein>
    <submittedName>
        <fullName evidence="3">Uncharacterized protein</fullName>
    </submittedName>
</protein>
<feature type="compositionally biased region" description="Basic and acidic residues" evidence="1">
    <location>
        <begin position="119"/>
        <end position="160"/>
    </location>
</feature>
<dbReference type="EMBL" id="KV442021">
    <property type="protein sequence ID" value="OAQ33505.1"/>
    <property type="molecule type" value="Genomic_DNA"/>
</dbReference>
<feature type="compositionally biased region" description="Basic and acidic residues" evidence="1">
    <location>
        <begin position="219"/>
        <end position="240"/>
    </location>
</feature>
<feature type="compositionally biased region" description="Polar residues" evidence="1">
    <location>
        <begin position="259"/>
        <end position="284"/>
    </location>
</feature>
<dbReference type="Proteomes" id="UP000078512">
    <property type="component" value="Unassembled WGS sequence"/>
</dbReference>
<organism evidence="3 4">
    <name type="scientific">Linnemannia elongata AG-77</name>
    <dbReference type="NCBI Taxonomy" id="1314771"/>
    <lineage>
        <taxon>Eukaryota</taxon>
        <taxon>Fungi</taxon>
        <taxon>Fungi incertae sedis</taxon>
        <taxon>Mucoromycota</taxon>
        <taxon>Mortierellomycotina</taxon>
        <taxon>Mortierellomycetes</taxon>
        <taxon>Mortierellales</taxon>
        <taxon>Mortierellaceae</taxon>
        <taxon>Linnemannia</taxon>
    </lineage>
</organism>
<name>A0A197K7N7_9FUNG</name>
<dbReference type="OrthoDB" id="2438736at2759"/>
<feature type="compositionally biased region" description="Basic and acidic residues" evidence="1">
    <location>
        <begin position="83"/>
        <end position="93"/>
    </location>
</feature>
<evidence type="ECO:0000313" key="3">
    <source>
        <dbReference type="EMBL" id="OAQ33505.1"/>
    </source>
</evidence>
<keyword evidence="4" id="KW-1185">Reference proteome</keyword>
<feature type="compositionally biased region" description="Basic residues" evidence="1">
    <location>
        <begin position="32"/>
        <end position="67"/>
    </location>
</feature>
<dbReference type="STRING" id="1314771.A0A197K7N7"/>
<feature type="compositionally biased region" description="Basic and acidic residues" evidence="1">
    <location>
        <begin position="173"/>
        <end position="203"/>
    </location>
</feature>
<feature type="compositionally biased region" description="Gly residues" evidence="1">
    <location>
        <begin position="106"/>
        <end position="118"/>
    </location>
</feature>
<proteinExistence type="predicted"/>
<feature type="compositionally biased region" description="Gly residues" evidence="1">
    <location>
        <begin position="206"/>
        <end position="216"/>
    </location>
</feature>
<feature type="region of interest" description="Disordered" evidence="1">
    <location>
        <begin position="491"/>
        <end position="524"/>
    </location>
</feature>
<feature type="compositionally biased region" description="Polar residues" evidence="1">
    <location>
        <begin position="297"/>
        <end position="310"/>
    </location>
</feature>
<evidence type="ECO:0000256" key="1">
    <source>
        <dbReference type="SAM" id="MobiDB-lite"/>
    </source>
</evidence>
<keyword evidence="2" id="KW-1133">Transmembrane helix</keyword>
<reference evidence="3 4" key="1">
    <citation type="submission" date="2016-05" db="EMBL/GenBank/DDBJ databases">
        <title>Genome sequencing reveals origins of a unique bacterial endosymbiosis in the earliest lineages of terrestrial Fungi.</title>
        <authorList>
            <consortium name="DOE Joint Genome Institute"/>
            <person name="Uehling J."/>
            <person name="Gryganskyi A."/>
            <person name="Hameed K."/>
            <person name="Tschaplinski T."/>
            <person name="Misztal P."/>
            <person name="Wu S."/>
            <person name="Desiro A."/>
            <person name="Vande Pol N."/>
            <person name="Du Z.-Y."/>
            <person name="Zienkiewicz A."/>
            <person name="Zienkiewicz K."/>
            <person name="Morin E."/>
            <person name="Tisserant E."/>
            <person name="Splivallo R."/>
            <person name="Hainaut M."/>
            <person name="Henrissat B."/>
            <person name="Ohm R."/>
            <person name="Kuo A."/>
            <person name="Yan J."/>
            <person name="Lipzen A."/>
            <person name="Nolan M."/>
            <person name="Labutti K."/>
            <person name="Barry K."/>
            <person name="Goldstein A."/>
            <person name="Labbe J."/>
            <person name="Schadt C."/>
            <person name="Tuskan G."/>
            <person name="Grigoriev I."/>
            <person name="Martin F."/>
            <person name="Vilgalys R."/>
            <person name="Bonito G."/>
        </authorList>
    </citation>
    <scope>NUCLEOTIDE SEQUENCE [LARGE SCALE GENOMIC DNA]</scope>
    <source>
        <strain evidence="3 4">AG-77</strain>
    </source>
</reference>
<sequence>MESILTNIQHLQERHDADWKVARVSSYNHKNGDRHHRSNKKTHHGKGKGKGKQHHKKPVRHRVHHRTHEGSPHKGTAHHPKKTVGDKTKGKNKGDHHKGKNKGGHGSHNGKTGGYGGKSDGHIGHSADGSKHGQYHGKEGDNDRNHSVHGDKDPVDEKKPSNGKQPADSEEGDEKKGAEGKDGRKNEGEGNEEAKNGSDEKKKGGANKGGDKGAAGNGDSEKGAAGEYQDTTHKGKESQDTKGALPGTKTDPADKATTPLDSNVATPSQGNQAVPRSPFFTNAGPNIPGAPNHPLESGSSKSVTTPPNGHTDNNDNKTSNTKILTYTLIPLTIIAGAVYGVVAYRRKNTRRRALRRRLQEDAEAAALAARTAGGDDDNSSLMSAVSYRPPAPFTSEVDVTTESLETNPDIVVGNGSQHLISAPKRDEGHLGDYQDYSHVCQSQMLGKKCTNHSISCFVALNHSNGGLNAMAVPRTPSAAASKVLIPMFEPASSSSNTAAVESEKQEADSSPTGSPSPAAPAPTL</sequence>
<feature type="transmembrane region" description="Helical" evidence="2">
    <location>
        <begin position="323"/>
        <end position="344"/>
    </location>
</feature>
<evidence type="ECO:0000313" key="4">
    <source>
        <dbReference type="Proteomes" id="UP000078512"/>
    </source>
</evidence>